<dbReference type="RefSeq" id="WP_157295047.1">
    <property type="nucleotide sequence ID" value="NZ_JBHTCT010000021.1"/>
</dbReference>
<feature type="domain" description="DUF4145" evidence="1">
    <location>
        <begin position="39"/>
        <end position="104"/>
    </location>
</feature>
<accession>A0ABW2NCR2</accession>
<sequence>MNDNEENYYAFLEHRHLAMVAGELEQSVYTSPRTMLTHARVLIDSVLQLVMKEEGIPDAQHISLKERLDEVSRQELLTDEVRDALHEIRMAGNRAAHQPRAFRVTESLAAWEHLYIVMKWYVEVYGDPDFTFPEYRDPAPPKEQTFELPELESRLGRLEELLRKTLSEDLKEVAPEKTPAAVLSQAQRIEEPPGYTTVRKIRFRERTLDIPYFLRDAFLLPQRFEKSVRFLVKLHGAEEARIMSELPTDLTGLHLSVSRYTEKNDQLLFEELTDFIEEEKARRKIRIERPGELFFFHKGDSIIVTETLAKAELNKENFPSLTPGFIRQLEESGIRRAGQLPQELVILAKYKNVGAGTIEKLFDDLKNSQNETAEAVS</sequence>
<evidence type="ECO:0000259" key="1">
    <source>
        <dbReference type="Pfam" id="PF13643"/>
    </source>
</evidence>
<reference evidence="3" key="1">
    <citation type="journal article" date="2019" name="Int. J. Syst. Evol. Microbiol.">
        <title>The Global Catalogue of Microorganisms (GCM) 10K type strain sequencing project: providing services to taxonomists for standard genome sequencing and annotation.</title>
        <authorList>
            <consortium name="The Broad Institute Genomics Platform"/>
            <consortium name="The Broad Institute Genome Sequencing Center for Infectious Disease"/>
            <person name="Wu L."/>
            <person name="Ma J."/>
        </authorList>
    </citation>
    <scope>NUCLEOTIDE SEQUENCE [LARGE SCALE GENOMIC DNA]</scope>
    <source>
        <strain evidence="3">JCM 4738</strain>
    </source>
</reference>
<name>A0ABW2NCR2_9BACL</name>
<evidence type="ECO:0000313" key="2">
    <source>
        <dbReference type="EMBL" id="MFC7365077.1"/>
    </source>
</evidence>
<gene>
    <name evidence="2" type="ORF">ACFQQH_08070</name>
</gene>
<dbReference type="InterPro" id="IPR025285">
    <property type="entry name" value="DUF4145"/>
</dbReference>
<organism evidence="2 3">
    <name type="scientific">Bhargavaea changchunensis</name>
    <dbReference type="NCBI Taxonomy" id="2134037"/>
    <lineage>
        <taxon>Bacteria</taxon>
        <taxon>Bacillati</taxon>
        <taxon>Bacillota</taxon>
        <taxon>Bacilli</taxon>
        <taxon>Bacillales</taxon>
        <taxon>Caryophanaceae</taxon>
        <taxon>Bhargavaea</taxon>
    </lineage>
</organism>
<evidence type="ECO:0000313" key="3">
    <source>
        <dbReference type="Proteomes" id="UP001596483"/>
    </source>
</evidence>
<keyword evidence="3" id="KW-1185">Reference proteome</keyword>
<proteinExistence type="predicted"/>
<dbReference type="EMBL" id="JBHTCT010000021">
    <property type="protein sequence ID" value="MFC7365077.1"/>
    <property type="molecule type" value="Genomic_DNA"/>
</dbReference>
<comment type="caution">
    <text evidence="2">The sequence shown here is derived from an EMBL/GenBank/DDBJ whole genome shotgun (WGS) entry which is preliminary data.</text>
</comment>
<dbReference type="Pfam" id="PF13643">
    <property type="entry name" value="DUF4145"/>
    <property type="match status" value="1"/>
</dbReference>
<dbReference type="Proteomes" id="UP001596483">
    <property type="component" value="Unassembled WGS sequence"/>
</dbReference>
<protein>
    <submittedName>
        <fullName evidence="2">DUF4145 domain-containing protein</fullName>
    </submittedName>
</protein>